<dbReference type="Proteomes" id="UP000798662">
    <property type="component" value="Chromosome 2"/>
</dbReference>
<name>A0ACC3C1L4_PYRYE</name>
<evidence type="ECO:0000313" key="2">
    <source>
        <dbReference type="Proteomes" id="UP000798662"/>
    </source>
</evidence>
<gene>
    <name evidence="1" type="ORF">I4F81_006398</name>
</gene>
<accession>A0ACC3C1L4</accession>
<keyword evidence="2" id="KW-1185">Reference proteome</keyword>
<protein>
    <submittedName>
        <fullName evidence="1">Uncharacterized protein</fullName>
    </submittedName>
</protein>
<proteinExistence type="predicted"/>
<reference evidence="1" key="1">
    <citation type="submission" date="2019-11" db="EMBL/GenBank/DDBJ databases">
        <title>Nori genome reveals adaptations in red seaweeds to the harsh intertidal environment.</title>
        <authorList>
            <person name="Wang D."/>
            <person name="Mao Y."/>
        </authorList>
    </citation>
    <scope>NUCLEOTIDE SEQUENCE</scope>
    <source>
        <tissue evidence="1">Gametophyte</tissue>
    </source>
</reference>
<evidence type="ECO:0000313" key="1">
    <source>
        <dbReference type="EMBL" id="KAK1863844.1"/>
    </source>
</evidence>
<sequence length="137" mass="14037">MGRAPLWEKSAAAGTGKLGAGGQRLAGAAVADGGGSRRQALQPATGAAAGNGSHHRWRALFLEAGPPAGLRACGGPQRHIGRRMPLQPTGADAGQAPWLGAAAAARGQWWCWHRQQALPRPAGAQAGGRCCWQWAPP</sequence>
<dbReference type="EMBL" id="CM020619">
    <property type="protein sequence ID" value="KAK1863844.1"/>
    <property type="molecule type" value="Genomic_DNA"/>
</dbReference>
<organism evidence="1 2">
    <name type="scientific">Pyropia yezoensis</name>
    <name type="common">Susabi-nori</name>
    <name type="synonym">Porphyra yezoensis</name>
    <dbReference type="NCBI Taxonomy" id="2788"/>
    <lineage>
        <taxon>Eukaryota</taxon>
        <taxon>Rhodophyta</taxon>
        <taxon>Bangiophyceae</taxon>
        <taxon>Bangiales</taxon>
        <taxon>Bangiaceae</taxon>
        <taxon>Pyropia</taxon>
    </lineage>
</organism>
<comment type="caution">
    <text evidence="1">The sequence shown here is derived from an EMBL/GenBank/DDBJ whole genome shotgun (WGS) entry which is preliminary data.</text>
</comment>